<reference evidence="4" key="1">
    <citation type="submission" date="2018-04" db="EMBL/GenBank/DDBJ databases">
        <authorList>
            <person name="Go L.Y."/>
            <person name="Mitchell J.A."/>
        </authorList>
    </citation>
    <scope>NUCLEOTIDE SEQUENCE</scope>
    <source>
        <tissue evidence="4">Whole organism</tissue>
    </source>
</reference>
<gene>
    <name evidence="4" type="primary">CSON013049</name>
    <name evidence="5" type="synonym">CSON000954</name>
</gene>
<dbReference type="PROSITE" id="PS51808">
    <property type="entry name" value="CHCH"/>
    <property type="match status" value="1"/>
</dbReference>
<dbReference type="PANTHER" id="PTHR46403">
    <property type="entry name" value="TP53-REGULATED INHIBITOR OF APOPTOSIS 1"/>
    <property type="match status" value="1"/>
</dbReference>
<dbReference type="GO" id="GO:0005758">
    <property type="term" value="C:mitochondrial intermembrane space"/>
    <property type="evidence" value="ECO:0007669"/>
    <property type="project" value="TreeGrafter"/>
</dbReference>
<dbReference type="GO" id="GO:0005829">
    <property type="term" value="C:cytosol"/>
    <property type="evidence" value="ECO:0007669"/>
    <property type="project" value="TreeGrafter"/>
</dbReference>
<evidence type="ECO:0000256" key="3">
    <source>
        <dbReference type="ARBA" id="ARBA00023706"/>
    </source>
</evidence>
<dbReference type="EMBL" id="UFQT01001157">
    <property type="protein sequence ID" value="SSX29191.1"/>
    <property type="molecule type" value="Genomic_DNA"/>
</dbReference>
<dbReference type="EMBL" id="UFQS01001157">
    <property type="protein sequence ID" value="SSX09289.1"/>
    <property type="molecule type" value="Genomic_DNA"/>
</dbReference>
<dbReference type="GO" id="GO:0045332">
    <property type="term" value="P:phospholipid translocation"/>
    <property type="evidence" value="ECO:0007669"/>
    <property type="project" value="TreeGrafter"/>
</dbReference>
<dbReference type="GO" id="GO:1990050">
    <property type="term" value="F:phosphatidic acid transfer activity"/>
    <property type="evidence" value="ECO:0007669"/>
    <property type="project" value="TreeGrafter"/>
</dbReference>
<organism evidence="4">
    <name type="scientific">Culicoides sonorensis</name>
    <name type="common">Biting midge</name>
    <dbReference type="NCBI Taxonomy" id="179676"/>
    <lineage>
        <taxon>Eukaryota</taxon>
        <taxon>Metazoa</taxon>
        <taxon>Ecdysozoa</taxon>
        <taxon>Arthropoda</taxon>
        <taxon>Hexapoda</taxon>
        <taxon>Insecta</taxon>
        <taxon>Pterygota</taxon>
        <taxon>Neoptera</taxon>
        <taxon>Endopterygota</taxon>
        <taxon>Diptera</taxon>
        <taxon>Nematocera</taxon>
        <taxon>Chironomoidea</taxon>
        <taxon>Ceratopogonidae</taxon>
        <taxon>Ceratopogoninae</taxon>
        <taxon>Culicoides</taxon>
        <taxon>Monoculicoides</taxon>
    </lineage>
</organism>
<dbReference type="Pfam" id="PF05254">
    <property type="entry name" value="UPF0203"/>
    <property type="match status" value="1"/>
</dbReference>
<dbReference type="VEuPathDB" id="VectorBase:CSON000954"/>
<dbReference type="VEuPathDB" id="VectorBase:CSON013049"/>
<sequence>MNSIGDECVELKKQYDNCFNSWFSEKFLKGHTDEAQCAGLFKVYQNCVKAAVKRHNIELKELETDYLGTDKEEKVPPKKES</sequence>
<proteinExistence type="inferred from homology"/>
<keyword evidence="2" id="KW-1015">Disulfide bond</keyword>
<dbReference type="PANTHER" id="PTHR46403:SF1">
    <property type="entry name" value="TP53-REGULATED INHIBITOR OF APOPTOSIS 1"/>
    <property type="match status" value="1"/>
</dbReference>
<dbReference type="GO" id="GO:0005634">
    <property type="term" value="C:nucleus"/>
    <property type="evidence" value="ECO:0007669"/>
    <property type="project" value="TreeGrafter"/>
</dbReference>
<dbReference type="OMA" id="KKYDDCF"/>
<comment type="similarity">
    <text evidence="1">Belongs to the TRIAP1/MDM35 family.</text>
</comment>
<dbReference type="InterPro" id="IPR007918">
    <property type="entry name" value="MDM35_apoptosis"/>
</dbReference>
<reference evidence="6" key="2">
    <citation type="submission" date="2018-07" db="EMBL/GenBank/DDBJ databases">
        <authorList>
            <person name="Quirk P.G."/>
            <person name="Krulwich T.A."/>
        </authorList>
    </citation>
    <scope>NUCLEOTIDE SEQUENCE</scope>
</reference>
<evidence type="ECO:0000256" key="1">
    <source>
        <dbReference type="ARBA" id="ARBA00006196"/>
    </source>
</evidence>
<protein>
    <submittedName>
        <fullName evidence="5">CSON000954 protein</fullName>
    </submittedName>
    <submittedName>
        <fullName evidence="4">CSON013049 protein</fullName>
    </submittedName>
</protein>
<evidence type="ECO:0000256" key="2">
    <source>
        <dbReference type="ARBA" id="ARBA00023157"/>
    </source>
</evidence>
<comment type="catalytic activity">
    <reaction evidence="3">
        <text>a 1,2-diacyl-sn-glycero-3-phosphate(in) = a 1,2-diacyl-sn-glycero-3-phosphate(out)</text>
        <dbReference type="Rhea" id="RHEA:36435"/>
        <dbReference type="ChEBI" id="CHEBI:58608"/>
    </reaction>
</comment>
<evidence type="ECO:0000313" key="4">
    <source>
        <dbReference type="EMBL" id="SSX05682.1"/>
    </source>
</evidence>
<dbReference type="EMBL" id="UFQT01000643">
    <property type="protein sequence ID" value="SSX26041.1"/>
    <property type="molecule type" value="Genomic_DNA"/>
</dbReference>
<name>A0A336KNR2_CULSO</name>
<evidence type="ECO:0000313" key="5">
    <source>
        <dbReference type="EMBL" id="SSX09289.1"/>
    </source>
</evidence>
<dbReference type="AlphaFoldDB" id="A0A336KNR2"/>
<dbReference type="EMBL" id="UFQS01000643">
    <property type="protein sequence ID" value="SSX05682.1"/>
    <property type="molecule type" value="Genomic_DNA"/>
</dbReference>
<accession>A0A336KNR2</accession>
<evidence type="ECO:0000313" key="6">
    <source>
        <dbReference type="EMBL" id="SSX26041.1"/>
    </source>
</evidence>